<organism evidence="2 3">
    <name type="scientific">Cecembia lonarensis (strain CCUG 58316 / KCTC 22772 / LW9)</name>
    <dbReference type="NCBI Taxonomy" id="1225176"/>
    <lineage>
        <taxon>Bacteria</taxon>
        <taxon>Pseudomonadati</taxon>
        <taxon>Bacteroidota</taxon>
        <taxon>Cytophagia</taxon>
        <taxon>Cytophagales</taxon>
        <taxon>Cyclobacteriaceae</taxon>
        <taxon>Cecembia</taxon>
    </lineage>
</organism>
<dbReference type="PANTHER" id="PTHR36974">
    <property type="entry name" value="MEMBRANE PROTEIN-RELATED"/>
    <property type="match status" value="1"/>
</dbReference>
<reference evidence="2 3" key="1">
    <citation type="journal article" date="2012" name="J. Bacteriol.">
        <title>Draft Genome Sequence of Cecembia lonarensis Strain LW9T, Isolated from Lonar Lake, a Haloalkaline Lake in India.</title>
        <authorList>
            <person name="Shivaji S."/>
            <person name="Ara S."/>
            <person name="Singh A."/>
            <person name="Pinnaka A.K."/>
        </authorList>
    </citation>
    <scope>NUCLEOTIDE SEQUENCE [LARGE SCALE GENOMIC DNA]</scope>
    <source>
        <strain evidence="2 3">LW9</strain>
    </source>
</reference>
<dbReference type="OrthoDB" id="327939at2"/>
<keyword evidence="3" id="KW-1185">Reference proteome</keyword>
<evidence type="ECO:0000313" key="3">
    <source>
        <dbReference type="Proteomes" id="UP000004478"/>
    </source>
</evidence>
<keyword evidence="1" id="KW-0472">Membrane</keyword>
<comment type="caution">
    <text evidence="2">The sequence shown here is derived from an EMBL/GenBank/DDBJ whole genome shotgun (WGS) entry which is preliminary data.</text>
</comment>
<keyword evidence="1" id="KW-1133">Transmembrane helix</keyword>
<feature type="transmembrane region" description="Helical" evidence="1">
    <location>
        <begin position="100"/>
        <end position="120"/>
    </location>
</feature>
<feature type="transmembrane region" description="Helical" evidence="1">
    <location>
        <begin position="65"/>
        <end position="88"/>
    </location>
</feature>
<evidence type="ECO:0000313" key="2">
    <source>
        <dbReference type="EMBL" id="EKB50734.1"/>
    </source>
</evidence>
<feature type="transmembrane region" description="Helical" evidence="1">
    <location>
        <begin position="35"/>
        <end position="58"/>
    </location>
</feature>
<name>K1M3A2_CECL9</name>
<gene>
    <name evidence="2" type="ORF">B879_00714</name>
</gene>
<proteinExistence type="predicted"/>
<dbReference type="PANTHER" id="PTHR36974:SF1">
    <property type="entry name" value="DOXX FAMILY MEMBRANE PROTEIN"/>
    <property type="match status" value="1"/>
</dbReference>
<protein>
    <submittedName>
        <fullName evidence="2">Putative membrane protein</fullName>
    </submittedName>
</protein>
<accession>K1M3A2</accession>
<feature type="transmembrane region" description="Helical" evidence="1">
    <location>
        <begin position="5"/>
        <end position="23"/>
    </location>
</feature>
<dbReference type="RefSeq" id="WP_009183760.1">
    <property type="nucleotide sequence ID" value="NZ_AMGM01000006.1"/>
</dbReference>
<dbReference type="Proteomes" id="UP000004478">
    <property type="component" value="Unassembled WGS sequence"/>
</dbReference>
<evidence type="ECO:0000256" key="1">
    <source>
        <dbReference type="SAM" id="Phobius"/>
    </source>
</evidence>
<dbReference type="AlphaFoldDB" id="K1M3A2"/>
<dbReference type="EMBL" id="AMGM01000006">
    <property type="protein sequence ID" value="EKB50734.1"/>
    <property type="molecule type" value="Genomic_DNA"/>
</dbReference>
<sequence>MIQKLLILAMGLFFIISGLNHFIQPEFYYPLIPNYLPWHGFINYASGILEIILGLGILMPSGRKVSAWGVVVLLILFIPSHVYFIQIGSCVPDGLCVPPWLAWVRLLLIHPLLMVWAFYVSKSK</sequence>
<keyword evidence="1" id="KW-0812">Transmembrane</keyword>